<protein>
    <submittedName>
        <fullName evidence="6">Flagellar brake domain-containing protein</fullName>
    </submittedName>
</protein>
<evidence type="ECO:0000313" key="6">
    <source>
        <dbReference type="EMBL" id="MBF4500063.1"/>
    </source>
</evidence>
<keyword evidence="6" id="KW-0966">Cell projection</keyword>
<dbReference type="InterPro" id="IPR009875">
    <property type="entry name" value="PilZ_domain"/>
</dbReference>
<evidence type="ECO:0000259" key="5">
    <source>
        <dbReference type="Pfam" id="PF12945"/>
    </source>
</evidence>
<dbReference type="Gene3D" id="2.40.10.220">
    <property type="entry name" value="predicted glycosyltransferase like domains"/>
    <property type="match status" value="1"/>
</dbReference>
<reference evidence="6" key="1">
    <citation type="submission" date="2020-11" db="EMBL/GenBank/DDBJ databases">
        <title>Multidrug resistant novel bacterium Savagea serpentis sp. nov., isolated from the scats of a vine snake (Ahaetulla nasuta).</title>
        <authorList>
            <person name="Venkata Ramana V."/>
            <person name="Vikas Patil S."/>
            <person name="Yogita Lugani V."/>
        </authorList>
    </citation>
    <scope>NUCLEOTIDE SEQUENCE</scope>
    <source>
        <strain evidence="6">SN6</strain>
    </source>
</reference>
<feature type="domain" description="PilZ" evidence="4">
    <location>
        <begin position="100"/>
        <end position="206"/>
    </location>
</feature>
<dbReference type="Pfam" id="PF12945">
    <property type="entry name" value="PilZNR"/>
    <property type="match status" value="1"/>
</dbReference>
<keyword evidence="6" id="KW-0969">Cilium</keyword>
<dbReference type="RefSeq" id="WP_194561525.1">
    <property type="nucleotide sequence ID" value="NZ_JADKPV010000001.1"/>
</dbReference>
<keyword evidence="3" id="KW-0975">Bacterial flagellum</keyword>
<proteinExistence type="predicted"/>
<keyword evidence="6" id="KW-0282">Flagellum</keyword>
<dbReference type="SUPFAM" id="SSF141371">
    <property type="entry name" value="PilZ domain-like"/>
    <property type="match status" value="2"/>
</dbReference>
<keyword evidence="1" id="KW-0973">c-di-GMP</keyword>
<dbReference type="AlphaFoldDB" id="A0A8J7GJP5"/>
<evidence type="ECO:0000259" key="4">
    <source>
        <dbReference type="Pfam" id="PF07238"/>
    </source>
</evidence>
<feature type="domain" description="Type III secretion system flagellar brake protein YcgR PilZN" evidence="5">
    <location>
        <begin position="5"/>
        <end position="91"/>
    </location>
</feature>
<dbReference type="InterPro" id="IPR009926">
    <property type="entry name" value="T3SS_YcgR_PilZN"/>
</dbReference>
<dbReference type="Gene3D" id="2.30.110.10">
    <property type="entry name" value="Electron Transport, Fmn-binding Protein, Chain A"/>
    <property type="match status" value="1"/>
</dbReference>
<sequence>MRLSIGTNLQIEEDYTEEKETFRSRVVDYGSETEIYIDYPINNVTNRTSFFLDGTELYVTFVDEQKISYAFRSKVMGRVKGQVPMMKITYPGDDQLIKIQRREFVRVETSVDVTLETEKGEKAQLITSDISAGGVALNIRNLDYLQVKDIVQLTLVLPFLKAGIEYGTVKAEIVRIWEDNGRNLASFRFVDIDERLRQHIVRFCFERQLEQRNERLGIL</sequence>
<evidence type="ECO:0000313" key="7">
    <source>
        <dbReference type="Proteomes" id="UP000622653"/>
    </source>
</evidence>
<dbReference type="EMBL" id="JADKPV010000001">
    <property type="protein sequence ID" value="MBF4500063.1"/>
    <property type="molecule type" value="Genomic_DNA"/>
</dbReference>
<evidence type="ECO:0000256" key="2">
    <source>
        <dbReference type="ARBA" id="ARBA00022741"/>
    </source>
</evidence>
<dbReference type="Pfam" id="PF07238">
    <property type="entry name" value="PilZ"/>
    <property type="match status" value="1"/>
</dbReference>
<keyword evidence="2" id="KW-0547">Nucleotide-binding</keyword>
<name>A0A8J7GJP5_9BACL</name>
<dbReference type="Proteomes" id="UP000622653">
    <property type="component" value="Unassembled WGS sequence"/>
</dbReference>
<dbReference type="InterPro" id="IPR012349">
    <property type="entry name" value="Split_barrel_FMN-bd"/>
</dbReference>
<accession>A0A8J7GJP5</accession>
<evidence type="ECO:0000256" key="3">
    <source>
        <dbReference type="ARBA" id="ARBA00023143"/>
    </source>
</evidence>
<comment type="caution">
    <text evidence="6">The sequence shown here is derived from an EMBL/GenBank/DDBJ whole genome shotgun (WGS) entry which is preliminary data.</text>
</comment>
<gene>
    <name evidence="6" type="ORF">IRY55_01705</name>
</gene>
<dbReference type="GO" id="GO:0035438">
    <property type="term" value="F:cyclic-di-GMP binding"/>
    <property type="evidence" value="ECO:0007669"/>
    <property type="project" value="InterPro"/>
</dbReference>
<keyword evidence="7" id="KW-1185">Reference proteome</keyword>
<organism evidence="6 7">
    <name type="scientific">Savagea serpentis</name>
    <dbReference type="NCBI Taxonomy" id="2785297"/>
    <lineage>
        <taxon>Bacteria</taxon>
        <taxon>Bacillati</taxon>
        <taxon>Bacillota</taxon>
        <taxon>Bacilli</taxon>
        <taxon>Bacillales</taxon>
        <taxon>Caryophanaceae</taxon>
        <taxon>Savagea</taxon>
    </lineage>
</organism>
<evidence type="ECO:0000256" key="1">
    <source>
        <dbReference type="ARBA" id="ARBA00022636"/>
    </source>
</evidence>